<feature type="transmembrane region" description="Helical" evidence="1">
    <location>
        <begin position="12"/>
        <end position="34"/>
    </location>
</feature>
<organism evidence="2 3">
    <name type="scientific">Candidatus Colwellbacteria bacterium RIFCSPLOWO2_01_FULL_48_10</name>
    <dbReference type="NCBI Taxonomy" id="1797690"/>
    <lineage>
        <taxon>Bacteria</taxon>
        <taxon>Candidatus Colwelliibacteriota</taxon>
    </lineage>
</organism>
<gene>
    <name evidence="2" type="ORF">A3B23_00290</name>
</gene>
<evidence type="ECO:0000256" key="1">
    <source>
        <dbReference type="SAM" id="Phobius"/>
    </source>
</evidence>
<keyword evidence="1" id="KW-0812">Transmembrane</keyword>
<comment type="caution">
    <text evidence="2">The sequence shown here is derived from an EMBL/GenBank/DDBJ whole genome shotgun (WGS) entry which is preliminary data.</text>
</comment>
<dbReference type="EMBL" id="MHIY01000014">
    <property type="protein sequence ID" value="OGY59836.1"/>
    <property type="molecule type" value="Genomic_DNA"/>
</dbReference>
<evidence type="ECO:0000313" key="3">
    <source>
        <dbReference type="Proteomes" id="UP000178744"/>
    </source>
</evidence>
<name>A0A1G1Z6Z4_9BACT</name>
<dbReference type="AlphaFoldDB" id="A0A1G1Z6Z4"/>
<proteinExistence type="predicted"/>
<accession>A0A1G1Z6Z4</accession>
<keyword evidence="1" id="KW-1133">Transmembrane helix</keyword>
<dbReference type="STRING" id="1797690.A3B23_00290"/>
<keyword evidence="1" id="KW-0472">Membrane</keyword>
<evidence type="ECO:0000313" key="2">
    <source>
        <dbReference type="EMBL" id="OGY59836.1"/>
    </source>
</evidence>
<reference evidence="2 3" key="1">
    <citation type="journal article" date="2016" name="Nat. Commun.">
        <title>Thousands of microbial genomes shed light on interconnected biogeochemical processes in an aquifer system.</title>
        <authorList>
            <person name="Anantharaman K."/>
            <person name="Brown C.T."/>
            <person name="Hug L.A."/>
            <person name="Sharon I."/>
            <person name="Castelle C.J."/>
            <person name="Probst A.J."/>
            <person name="Thomas B.C."/>
            <person name="Singh A."/>
            <person name="Wilkins M.J."/>
            <person name="Karaoz U."/>
            <person name="Brodie E.L."/>
            <person name="Williams K.H."/>
            <person name="Hubbard S.S."/>
            <person name="Banfield J.F."/>
        </authorList>
    </citation>
    <scope>NUCLEOTIDE SEQUENCE [LARGE SCALE GENOMIC DNA]</scope>
</reference>
<protein>
    <recommendedName>
        <fullName evidence="4">POTRA domain-containing protein</fullName>
    </recommendedName>
</protein>
<sequence length="245" mass="27624">MSEKTRFKLFKLFRFAAVVVLLSILIAGLIYLIWYSPVFIVQKVDVKGVNMSQDEILDILGADTIGSNILFWRRQTEHVLDPRFDTFNMRKNYFKRTVQVTATEREKSFAWCFEASGDCFWTDKTGFIFSPAPASSGGLITVISDWREMPPGIGGYVLPASMNENLNSIIAIIGRLDLSVDSIKIENIKLRELLISASNGPRIIFSLSIDPDFTETAIRSLMESKSWTATKTLNLTVPGRAYPSY</sequence>
<evidence type="ECO:0008006" key="4">
    <source>
        <dbReference type="Google" id="ProtNLM"/>
    </source>
</evidence>
<dbReference type="Proteomes" id="UP000178744">
    <property type="component" value="Unassembled WGS sequence"/>
</dbReference>